<dbReference type="OrthoDB" id="3361009at2759"/>
<sequence>MASSQDRPSTHIPLQNRPDGPTRERPTTDFQPALPTETAPATEVNTLSQQAATQPGAGGVKHTAASSDKPSFPQQVVGYAKEIRGTILKKPETKDYGAKIVAGEEPWPPAAAESSPAASAPQ</sequence>
<feature type="region of interest" description="Disordered" evidence="1">
    <location>
        <begin position="1"/>
        <end position="74"/>
    </location>
</feature>
<evidence type="ECO:0000313" key="2">
    <source>
        <dbReference type="EMBL" id="OJT11751.1"/>
    </source>
</evidence>
<dbReference type="OMA" id="VIQHNEP"/>
<feature type="compositionally biased region" description="Polar residues" evidence="1">
    <location>
        <begin position="43"/>
        <end position="53"/>
    </location>
</feature>
<proteinExistence type="predicted"/>
<reference evidence="2 3" key="1">
    <citation type="submission" date="2016-10" db="EMBL/GenBank/DDBJ databases">
        <title>Genome sequence of the basidiomycete white-rot fungus Trametes pubescens.</title>
        <authorList>
            <person name="Makela M.R."/>
            <person name="Granchi Z."/>
            <person name="Peng M."/>
            <person name="De Vries R.P."/>
            <person name="Grigoriev I."/>
            <person name="Riley R."/>
            <person name="Hilden K."/>
        </authorList>
    </citation>
    <scope>NUCLEOTIDE SEQUENCE [LARGE SCALE GENOMIC DNA]</scope>
    <source>
        <strain evidence="2 3">FBCC735</strain>
    </source>
</reference>
<name>A0A1M2VVX3_TRAPU</name>
<keyword evidence="3" id="KW-1185">Reference proteome</keyword>
<dbReference type="EMBL" id="MNAD01000584">
    <property type="protein sequence ID" value="OJT11751.1"/>
    <property type="molecule type" value="Genomic_DNA"/>
</dbReference>
<evidence type="ECO:0000256" key="1">
    <source>
        <dbReference type="SAM" id="MobiDB-lite"/>
    </source>
</evidence>
<gene>
    <name evidence="2" type="ORF">TRAPUB_11739</name>
</gene>
<accession>A0A1M2VVX3</accession>
<dbReference type="Proteomes" id="UP000184267">
    <property type="component" value="Unassembled WGS sequence"/>
</dbReference>
<dbReference type="AlphaFoldDB" id="A0A1M2VVX3"/>
<feature type="region of interest" description="Disordered" evidence="1">
    <location>
        <begin position="101"/>
        <end position="122"/>
    </location>
</feature>
<comment type="caution">
    <text evidence="2">The sequence shown here is derived from an EMBL/GenBank/DDBJ whole genome shotgun (WGS) entry which is preliminary data.</text>
</comment>
<feature type="compositionally biased region" description="Low complexity" evidence="1">
    <location>
        <begin position="110"/>
        <end position="122"/>
    </location>
</feature>
<organism evidence="2 3">
    <name type="scientific">Trametes pubescens</name>
    <name type="common">White-rot fungus</name>
    <dbReference type="NCBI Taxonomy" id="154538"/>
    <lineage>
        <taxon>Eukaryota</taxon>
        <taxon>Fungi</taxon>
        <taxon>Dikarya</taxon>
        <taxon>Basidiomycota</taxon>
        <taxon>Agaricomycotina</taxon>
        <taxon>Agaricomycetes</taxon>
        <taxon>Polyporales</taxon>
        <taxon>Polyporaceae</taxon>
        <taxon>Trametes</taxon>
    </lineage>
</organism>
<evidence type="ECO:0000313" key="3">
    <source>
        <dbReference type="Proteomes" id="UP000184267"/>
    </source>
</evidence>
<feature type="compositionally biased region" description="Polar residues" evidence="1">
    <location>
        <begin position="64"/>
        <end position="74"/>
    </location>
</feature>
<protein>
    <submittedName>
        <fullName evidence="2">Uncharacterized protein</fullName>
    </submittedName>
</protein>